<dbReference type="Proteomes" id="UP001595710">
    <property type="component" value="Unassembled WGS sequence"/>
</dbReference>
<keyword evidence="3" id="KW-1185">Reference proteome</keyword>
<dbReference type="Gene3D" id="3.40.50.1110">
    <property type="entry name" value="SGNH hydrolase"/>
    <property type="match status" value="1"/>
</dbReference>
<evidence type="ECO:0000313" key="2">
    <source>
        <dbReference type="EMBL" id="MFC3700711.1"/>
    </source>
</evidence>
<feature type="domain" description="SGNH hydrolase-type esterase" evidence="1">
    <location>
        <begin position="11"/>
        <end position="183"/>
    </location>
</feature>
<organism evidence="2 3">
    <name type="scientific">Reinekea marina</name>
    <dbReference type="NCBI Taxonomy" id="1310421"/>
    <lineage>
        <taxon>Bacteria</taxon>
        <taxon>Pseudomonadati</taxon>
        <taxon>Pseudomonadota</taxon>
        <taxon>Gammaproteobacteria</taxon>
        <taxon>Oceanospirillales</taxon>
        <taxon>Saccharospirillaceae</taxon>
        <taxon>Reinekea</taxon>
    </lineage>
</organism>
<dbReference type="RefSeq" id="WP_290281097.1">
    <property type="nucleotide sequence ID" value="NZ_JAUFQI010000001.1"/>
</dbReference>
<evidence type="ECO:0000259" key="1">
    <source>
        <dbReference type="Pfam" id="PF13472"/>
    </source>
</evidence>
<sequence length="198" mass="22439">MDKETEINICALGDGFVKGVGDSKNLGWTGRLIADVTQEHGLVNYYNLGIPKETSLDVAKRVKELVPRMKKGADNRLILSFGVEDTLQVDHKSIVSNQDSVNALEHLIAQTRRHVKLIMVGLPPVYDPQRNTKVRRLNGLYRDLCSKNHVAFIDLFHALTDNVEYKRDLATGDKIHPHDVGYDKIFDLVSNDRSWWFG</sequence>
<evidence type="ECO:0000313" key="3">
    <source>
        <dbReference type="Proteomes" id="UP001595710"/>
    </source>
</evidence>
<proteinExistence type="predicted"/>
<dbReference type="EMBL" id="JBHRYN010000006">
    <property type="protein sequence ID" value="MFC3700711.1"/>
    <property type="molecule type" value="Genomic_DNA"/>
</dbReference>
<dbReference type="Pfam" id="PF13472">
    <property type="entry name" value="Lipase_GDSL_2"/>
    <property type="match status" value="1"/>
</dbReference>
<gene>
    <name evidence="2" type="ORF">ACFOND_03585</name>
</gene>
<name>A0ABV7WPJ4_9GAMM</name>
<dbReference type="PANTHER" id="PTHR30383">
    <property type="entry name" value="THIOESTERASE 1/PROTEASE 1/LYSOPHOSPHOLIPASE L1"/>
    <property type="match status" value="1"/>
</dbReference>
<protein>
    <submittedName>
        <fullName evidence="2">GDSL-type esterase/lipase family protein</fullName>
    </submittedName>
</protein>
<dbReference type="InterPro" id="IPR051532">
    <property type="entry name" value="Ester_Hydrolysis_Enzymes"/>
</dbReference>
<dbReference type="InterPro" id="IPR036514">
    <property type="entry name" value="SGNH_hydro_sf"/>
</dbReference>
<reference evidence="3" key="1">
    <citation type="journal article" date="2019" name="Int. J. Syst. Evol. Microbiol.">
        <title>The Global Catalogue of Microorganisms (GCM) 10K type strain sequencing project: providing services to taxonomists for standard genome sequencing and annotation.</title>
        <authorList>
            <consortium name="The Broad Institute Genomics Platform"/>
            <consortium name="The Broad Institute Genome Sequencing Center for Infectious Disease"/>
            <person name="Wu L."/>
            <person name="Ma J."/>
        </authorList>
    </citation>
    <scope>NUCLEOTIDE SEQUENCE [LARGE SCALE GENOMIC DNA]</scope>
    <source>
        <strain evidence="3">CECT 8288</strain>
    </source>
</reference>
<dbReference type="SUPFAM" id="SSF52266">
    <property type="entry name" value="SGNH hydrolase"/>
    <property type="match status" value="1"/>
</dbReference>
<comment type="caution">
    <text evidence="2">The sequence shown here is derived from an EMBL/GenBank/DDBJ whole genome shotgun (WGS) entry which is preliminary data.</text>
</comment>
<dbReference type="InterPro" id="IPR013830">
    <property type="entry name" value="SGNH_hydro"/>
</dbReference>
<accession>A0ABV7WPJ4</accession>